<feature type="domain" description="3'-5' exonuclease" evidence="1">
    <location>
        <begin position="20"/>
        <end position="224"/>
    </location>
</feature>
<dbReference type="Gene3D" id="3.30.420.10">
    <property type="entry name" value="Ribonuclease H-like superfamily/Ribonuclease H"/>
    <property type="match status" value="1"/>
</dbReference>
<dbReference type="InterPro" id="IPR012337">
    <property type="entry name" value="RNaseH-like_sf"/>
</dbReference>
<dbReference type="AlphaFoldDB" id="A0A4R8QPT8"/>
<evidence type="ECO:0000259" key="1">
    <source>
        <dbReference type="SMART" id="SM00474"/>
    </source>
</evidence>
<accession>A0A4R8QPT8</accession>
<dbReference type="Pfam" id="PF01612">
    <property type="entry name" value="DNA_pol_A_exo1"/>
    <property type="match status" value="1"/>
</dbReference>
<dbReference type="GO" id="GO:0008408">
    <property type="term" value="F:3'-5' exonuclease activity"/>
    <property type="evidence" value="ECO:0007669"/>
    <property type="project" value="InterPro"/>
</dbReference>
<evidence type="ECO:0000313" key="3">
    <source>
        <dbReference type="Proteomes" id="UP000295703"/>
    </source>
</evidence>
<dbReference type="PANTHER" id="PTHR43040:SF1">
    <property type="entry name" value="RIBONUCLEASE D"/>
    <property type="match status" value="1"/>
</dbReference>
<dbReference type="GO" id="GO:0006139">
    <property type="term" value="P:nucleobase-containing compound metabolic process"/>
    <property type="evidence" value="ECO:0007669"/>
    <property type="project" value="InterPro"/>
</dbReference>
<dbReference type="GO" id="GO:0003676">
    <property type="term" value="F:nucleic acid binding"/>
    <property type="evidence" value="ECO:0007669"/>
    <property type="project" value="InterPro"/>
</dbReference>
<dbReference type="Proteomes" id="UP000295703">
    <property type="component" value="Unassembled WGS sequence"/>
</dbReference>
<proteinExistence type="predicted"/>
<keyword evidence="3" id="KW-1185">Reference proteome</keyword>
<dbReference type="PANTHER" id="PTHR43040">
    <property type="entry name" value="RIBONUCLEASE D"/>
    <property type="match status" value="1"/>
</dbReference>
<comment type="caution">
    <text evidence="2">The sequence shown here is derived from an EMBL/GenBank/DDBJ whole genome shotgun (WGS) entry which is preliminary data.</text>
</comment>
<dbReference type="EMBL" id="RYZW01000214">
    <property type="protein sequence ID" value="TDZ37785.1"/>
    <property type="molecule type" value="Genomic_DNA"/>
</dbReference>
<dbReference type="InterPro" id="IPR002562">
    <property type="entry name" value="3'-5'_exonuclease_dom"/>
</dbReference>
<reference evidence="2 3" key="1">
    <citation type="submission" date="2018-12" db="EMBL/GenBank/DDBJ databases">
        <title>Genome sequence and assembly of Colletotrichum trifolii.</title>
        <authorList>
            <person name="Gan P."/>
            <person name="Shirasu K."/>
        </authorList>
    </citation>
    <scope>NUCLEOTIDE SEQUENCE [LARGE SCALE GENOMIC DNA]</scope>
    <source>
        <strain evidence="2 3">543-2</strain>
    </source>
</reference>
<dbReference type="SMART" id="SM00474">
    <property type="entry name" value="35EXOc"/>
    <property type="match status" value="1"/>
</dbReference>
<name>A0A4R8QPT8_COLTR</name>
<dbReference type="STRING" id="5466.A0A4R8QPT8"/>
<evidence type="ECO:0000313" key="2">
    <source>
        <dbReference type="EMBL" id="TDZ37785.1"/>
    </source>
</evidence>
<sequence length="264" mass="29135">MSMLYTANGTSLAAGGSPSFELVNTAAGVASMADELLDLPISPPSIYVDLEGENLSRMGTVSILQVYASSKKHTYIVDVRLLGAQAFQTNGAKGVSLRHILESPAIPKVFFDVRNDSDALYSHFRVNLDGVHDLQLMELATRSFNRRTVSGLGKCIEKDALLSSADLAVFKQTKEQGVRLFDPNLGGSYAVFNQRPLSQAILDYCVQDVEYLPRLWNIYNSKMSAVWRQRVLLEGKERVRSSQSPIFNGKGRHMALAPTQWAAY</sequence>
<dbReference type="SUPFAM" id="SSF53098">
    <property type="entry name" value="Ribonuclease H-like"/>
    <property type="match status" value="1"/>
</dbReference>
<dbReference type="InterPro" id="IPR036397">
    <property type="entry name" value="RNaseH_sf"/>
</dbReference>
<gene>
    <name evidence="2" type="ORF">CTRI78_v011013</name>
</gene>
<organism evidence="2 3">
    <name type="scientific">Colletotrichum trifolii</name>
    <dbReference type="NCBI Taxonomy" id="5466"/>
    <lineage>
        <taxon>Eukaryota</taxon>
        <taxon>Fungi</taxon>
        <taxon>Dikarya</taxon>
        <taxon>Ascomycota</taxon>
        <taxon>Pezizomycotina</taxon>
        <taxon>Sordariomycetes</taxon>
        <taxon>Hypocreomycetidae</taxon>
        <taxon>Glomerellales</taxon>
        <taxon>Glomerellaceae</taxon>
        <taxon>Colletotrichum</taxon>
        <taxon>Colletotrichum orbiculare species complex</taxon>
    </lineage>
</organism>
<protein>
    <recommendedName>
        <fullName evidence="1">3'-5' exonuclease domain-containing protein</fullName>
    </recommendedName>
</protein>